<organism evidence="4 5">
    <name type="scientific">Symbiodinium microadriaticum</name>
    <name type="common">Dinoflagellate</name>
    <name type="synonym">Zooxanthella microadriatica</name>
    <dbReference type="NCBI Taxonomy" id="2951"/>
    <lineage>
        <taxon>Eukaryota</taxon>
        <taxon>Sar</taxon>
        <taxon>Alveolata</taxon>
        <taxon>Dinophyceae</taxon>
        <taxon>Suessiales</taxon>
        <taxon>Symbiodiniaceae</taxon>
        <taxon>Symbiodinium</taxon>
    </lineage>
</organism>
<keyword evidence="5" id="KW-1185">Reference proteome</keyword>
<evidence type="ECO:0000313" key="4">
    <source>
        <dbReference type="EMBL" id="OLQ04322.1"/>
    </source>
</evidence>
<evidence type="ECO:0000313" key="5">
    <source>
        <dbReference type="Proteomes" id="UP000186817"/>
    </source>
</evidence>
<evidence type="ECO:0000256" key="3">
    <source>
        <dbReference type="PROSITE-ProRule" id="PRU00023"/>
    </source>
</evidence>
<sequence>MAAKAAASALRAAAGSGDVATLQQRLSEAEAAGICAKIINSQDPDTDLGALSLSAQHGAADCVAVLLAARADVNADSEDAGGRTALHFAAYDGHVEVVRLLVAARANTNVRCSTGETAEQIAEQRAKEWRIGGGDGEEDVAALNEILEILRA</sequence>
<protein>
    <submittedName>
        <fullName evidence="4">Ankyrin repeat domain-containing protein SOWAHC</fullName>
    </submittedName>
</protein>
<comment type="caution">
    <text evidence="4">The sequence shown here is derived from an EMBL/GenBank/DDBJ whole genome shotgun (WGS) entry which is preliminary data.</text>
</comment>
<dbReference type="PROSITE" id="PS50297">
    <property type="entry name" value="ANK_REP_REGION"/>
    <property type="match status" value="1"/>
</dbReference>
<dbReference type="PROSITE" id="PS50088">
    <property type="entry name" value="ANK_REPEAT"/>
    <property type="match status" value="1"/>
</dbReference>
<keyword evidence="2 3" id="KW-0040">ANK repeat</keyword>
<keyword evidence="1" id="KW-0677">Repeat</keyword>
<dbReference type="PANTHER" id="PTHR24198:SF165">
    <property type="entry name" value="ANKYRIN REPEAT-CONTAINING PROTEIN-RELATED"/>
    <property type="match status" value="1"/>
</dbReference>
<dbReference type="Gene3D" id="1.25.40.20">
    <property type="entry name" value="Ankyrin repeat-containing domain"/>
    <property type="match status" value="1"/>
</dbReference>
<dbReference type="SUPFAM" id="SSF48403">
    <property type="entry name" value="Ankyrin repeat"/>
    <property type="match status" value="1"/>
</dbReference>
<name>A0A1Q9EA89_SYMMI</name>
<evidence type="ECO:0000256" key="2">
    <source>
        <dbReference type="ARBA" id="ARBA00023043"/>
    </source>
</evidence>
<dbReference type="InterPro" id="IPR036770">
    <property type="entry name" value="Ankyrin_rpt-contain_sf"/>
</dbReference>
<evidence type="ECO:0000256" key="1">
    <source>
        <dbReference type="ARBA" id="ARBA00022737"/>
    </source>
</evidence>
<dbReference type="InterPro" id="IPR002110">
    <property type="entry name" value="Ankyrin_rpt"/>
</dbReference>
<dbReference type="SMART" id="SM00248">
    <property type="entry name" value="ANK"/>
    <property type="match status" value="2"/>
</dbReference>
<dbReference type="EMBL" id="LSRX01000213">
    <property type="protein sequence ID" value="OLQ04322.1"/>
    <property type="molecule type" value="Genomic_DNA"/>
</dbReference>
<proteinExistence type="predicted"/>
<dbReference type="Proteomes" id="UP000186817">
    <property type="component" value="Unassembled WGS sequence"/>
</dbReference>
<dbReference type="AlphaFoldDB" id="A0A1Q9EA89"/>
<reference evidence="4 5" key="1">
    <citation type="submission" date="2016-02" db="EMBL/GenBank/DDBJ databases">
        <title>Genome analysis of coral dinoflagellate symbionts highlights evolutionary adaptations to a symbiotic lifestyle.</title>
        <authorList>
            <person name="Aranda M."/>
            <person name="Li Y."/>
            <person name="Liew Y.J."/>
            <person name="Baumgarten S."/>
            <person name="Simakov O."/>
            <person name="Wilson M."/>
            <person name="Piel J."/>
            <person name="Ashoor H."/>
            <person name="Bougouffa S."/>
            <person name="Bajic V.B."/>
            <person name="Ryu T."/>
            <person name="Ravasi T."/>
            <person name="Bayer T."/>
            <person name="Micklem G."/>
            <person name="Kim H."/>
            <person name="Bhak J."/>
            <person name="Lajeunesse T.C."/>
            <person name="Voolstra C.R."/>
        </authorList>
    </citation>
    <scope>NUCLEOTIDE SEQUENCE [LARGE SCALE GENOMIC DNA]</scope>
    <source>
        <strain evidence="4 5">CCMP2467</strain>
    </source>
</reference>
<gene>
    <name evidence="4" type="primary">Sowahc</name>
    <name evidence="4" type="ORF">AK812_SmicGene12624</name>
</gene>
<dbReference type="OrthoDB" id="539213at2759"/>
<feature type="repeat" description="ANK" evidence="3">
    <location>
        <begin position="81"/>
        <end position="113"/>
    </location>
</feature>
<dbReference type="Pfam" id="PF12796">
    <property type="entry name" value="Ank_2"/>
    <property type="match status" value="1"/>
</dbReference>
<dbReference type="PANTHER" id="PTHR24198">
    <property type="entry name" value="ANKYRIN REPEAT AND PROTEIN KINASE DOMAIN-CONTAINING PROTEIN"/>
    <property type="match status" value="1"/>
</dbReference>
<accession>A0A1Q9EA89</accession>